<evidence type="ECO:0000256" key="3">
    <source>
        <dbReference type="ARBA" id="ARBA00022536"/>
    </source>
</evidence>
<proteinExistence type="predicted"/>
<keyword evidence="12" id="KW-1185">Reference proteome</keyword>
<keyword evidence="3" id="KW-0245">EGF-like domain</keyword>
<keyword evidence="8" id="KW-1015">Disulfide bond</keyword>
<dbReference type="SUPFAM" id="SSF63825">
    <property type="entry name" value="YWTD domain"/>
    <property type="match status" value="1"/>
</dbReference>
<dbReference type="AlphaFoldDB" id="A0AAD7YF97"/>
<keyword evidence="6" id="KW-0221">Differentiation</keyword>
<reference evidence="11" key="1">
    <citation type="submission" date="2023-03" db="EMBL/GenBank/DDBJ databases">
        <title>Chromosome-level genomes of two armyworms, Mythimna separata and Mythimna loreyi, provide insights into the biosynthesis and reception of sex pheromones.</title>
        <authorList>
            <person name="Zhao H."/>
        </authorList>
    </citation>
    <scope>NUCLEOTIDE SEQUENCE</scope>
    <source>
        <strain evidence="11">BeijingLab</strain>
        <tissue evidence="11">Pupa</tissue>
    </source>
</reference>
<gene>
    <name evidence="11" type="ORF">PYW07_014007</name>
</gene>
<evidence type="ECO:0000256" key="9">
    <source>
        <dbReference type="ARBA" id="ARBA00023180"/>
    </source>
</evidence>
<comment type="subcellular location">
    <subcellularLocation>
        <location evidence="1">Cell membrane</location>
        <topology evidence="1">Single-pass type I membrane protein</topology>
    </subcellularLocation>
</comment>
<evidence type="ECO:0000313" key="12">
    <source>
        <dbReference type="Proteomes" id="UP001231518"/>
    </source>
</evidence>
<keyword evidence="4 10" id="KW-0732">Signal</keyword>
<dbReference type="GO" id="GO:0030154">
    <property type="term" value="P:cell differentiation"/>
    <property type="evidence" value="ECO:0007669"/>
    <property type="project" value="UniProtKB-KW"/>
</dbReference>
<evidence type="ECO:0000313" key="11">
    <source>
        <dbReference type="EMBL" id="KAJ8713637.1"/>
    </source>
</evidence>
<evidence type="ECO:0000256" key="1">
    <source>
        <dbReference type="ARBA" id="ARBA00004251"/>
    </source>
</evidence>
<dbReference type="GO" id="GO:0042813">
    <property type="term" value="F:Wnt receptor activity"/>
    <property type="evidence" value="ECO:0007669"/>
    <property type="project" value="TreeGrafter"/>
</dbReference>
<evidence type="ECO:0000256" key="10">
    <source>
        <dbReference type="SAM" id="SignalP"/>
    </source>
</evidence>
<evidence type="ECO:0000256" key="2">
    <source>
        <dbReference type="ARBA" id="ARBA00022475"/>
    </source>
</evidence>
<dbReference type="InterPro" id="IPR000033">
    <property type="entry name" value="LDLR_classB_rpt"/>
</dbReference>
<accession>A0AAD7YF97</accession>
<dbReference type="Proteomes" id="UP001231518">
    <property type="component" value="Chromosome 4"/>
</dbReference>
<dbReference type="InterPro" id="IPR011042">
    <property type="entry name" value="6-blade_b-propeller_TolB-like"/>
</dbReference>
<keyword evidence="7" id="KW-0472">Membrane</keyword>
<evidence type="ECO:0000256" key="5">
    <source>
        <dbReference type="ARBA" id="ARBA00022737"/>
    </source>
</evidence>
<keyword evidence="2" id="KW-1003">Cell membrane</keyword>
<evidence type="ECO:0000256" key="6">
    <source>
        <dbReference type="ARBA" id="ARBA00022782"/>
    </source>
</evidence>
<feature type="signal peptide" evidence="10">
    <location>
        <begin position="1"/>
        <end position="20"/>
    </location>
</feature>
<dbReference type="GO" id="GO:0060070">
    <property type="term" value="P:canonical Wnt signaling pathway"/>
    <property type="evidence" value="ECO:0007669"/>
    <property type="project" value="TreeGrafter"/>
</dbReference>
<evidence type="ECO:0000256" key="8">
    <source>
        <dbReference type="ARBA" id="ARBA00023157"/>
    </source>
</evidence>
<keyword evidence="9" id="KW-0325">Glycoprotein</keyword>
<name>A0AAD7YF97_MYTSE</name>
<organism evidence="11 12">
    <name type="scientific">Mythimna separata</name>
    <name type="common">Oriental armyworm</name>
    <name type="synonym">Pseudaletia separata</name>
    <dbReference type="NCBI Taxonomy" id="271217"/>
    <lineage>
        <taxon>Eukaryota</taxon>
        <taxon>Metazoa</taxon>
        <taxon>Ecdysozoa</taxon>
        <taxon>Arthropoda</taxon>
        <taxon>Hexapoda</taxon>
        <taxon>Insecta</taxon>
        <taxon>Pterygota</taxon>
        <taxon>Neoptera</taxon>
        <taxon>Endopterygota</taxon>
        <taxon>Lepidoptera</taxon>
        <taxon>Glossata</taxon>
        <taxon>Ditrysia</taxon>
        <taxon>Noctuoidea</taxon>
        <taxon>Noctuidae</taxon>
        <taxon>Noctuinae</taxon>
        <taxon>Hadenini</taxon>
        <taxon>Mythimna</taxon>
    </lineage>
</organism>
<sequence length="295" mass="33971">MLKAQCVVVVVTLYVGVVHSWDIAISIKDQLQFYTDGTKTGSINLISQNPTSLVYDEVHNMMLYVDKQNNNDAICGYDLSSKDNNCFIKRNGRDIQGLAFDPVTEIIFFTDANERSINWFSLKPGCNNNVYGNLLIKTNSKVPANIAVDSCGGYVYWTHNDGYIERARFNGSDRKVKYGNSSWKQFGIVIDPQTQKIYYFDVCVSCSDSQGFLNRLKFNETSETILLNNFRGSNYIRSKVLTVSKDYLYWKNSTGSYDAIWRLSKKAAQYVEPTEINKIYRYLWVERSYKPFWPN</sequence>
<dbReference type="SMART" id="SM00135">
    <property type="entry name" value="LY"/>
    <property type="match status" value="2"/>
</dbReference>
<feature type="chain" id="PRO_5041978070" evidence="10">
    <location>
        <begin position="21"/>
        <end position="295"/>
    </location>
</feature>
<dbReference type="InterPro" id="IPR050778">
    <property type="entry name" value="Cueball_EGF_LRP_Nidogen"/>
</dbReference>
<evidence type="ECO:0000256" key="4">
    <source>
        <dbReference type="ARBA" id="ARBA00022729"/>
    </source>
</evidence>
<dbReference type="PANTHER" id="PTHR46513">
    <property type="entry name" value="VITELLOGENIN RECEPTOR-LIKE PROTEIN-RELATED-RELATED"/>
    <property type="match status" value="1"/>
</dbReference>
<dbReference type="EMBL" id="JARGEI010000020">
    <property type="protein sequence ID" value="KAJ8713637.1"/>
    <property type="molecule type" value="Genomic_DNA"/>
</dbReference>
<dbReference type="GO" id="GO:0005886">
    <property type="term" value="C:plasma membrane"/>
    <property type="evidence" value="ECO:0007669"/>
    <property type="project" value="UniProtKB-SubCell"/>
</dbReference>
<dbReference type="PANTHER" id="PTHR46513:SF42">
    <property type="entry name" value="PROTEIN CUEBALL"/>
    <property type="match status" value="1"/>
</dbReference>
<dbReference type="Gene3D" id="2.120.10.30">
    <property type="entry name" value="TolB, C-terminal domain"/>
    <property type="match status" value="1"/>
</dbReference>
<protein>
    <submittedName>
        <fullName evidence="11">Uncharacterized protein</fullName>
    </submittedName>
</protein>
<evidence type="ECO:0000256" key="7">
    <source>
        <dbReference type="ARBA" id="ARBA00023136"/>
    </source>
</evidence>
<dbReference type="GO" id="GO:0017147">
    <property type="term" value="F:Wnt-protein binding"/>
    <property type="evidence" value="ECO:0007669"/>
    <property type="project" value="TreeGrafter"/>
</dbReference>
<keyword evidence="5" id="KW-0677">Repeat</keyword>
<comment type="caution">
    <text evidence="11">The sequence shown here is derived from an EMBL/GenBank/DDBJ whole genome shotgun (WGS) entry which is preliminary data.</text>
</comment>